<feature type="transmembrane region" description="Helical" evidence="1">
    <location>
        <begin position="206"/>
        <end position="228"/>
    </location>
</feature>
<dbReference type="SUPFAM" id="SSF111418">
    <property type="entry name" value="Hormone receptor domain"/>
    <property type="match status" value="1"/>
</dbReference>
<keyword evidence="1" id="KW-0812">Transmembrane</keyword>
<keyword evidence="2" id="KW-0732">Signal</keyword>
<dbReference type="Gene3D" id="4.10.1240.10">
    <property type="entry name" value="GPCR, family 2, extracellular hormone receptor domain"/>
    <property type="match status" value="1"/>
</dbReference>
<dbReference type="OrthoDB" id="232414at2759"/>
<feature type="signal peptide" evidence="2">
    <location>
        <begin position="1"/>
        <end position="19"/>
    </location>
</feature>
<evidence type="ECO:0000313" key="4">
    <source>
        <dbReference type="Proteomes" id="UP000078348"/>
    </source>
</evidence>
<keyword evidence="1" id="KW-0472">Membrane</keyword>
<keyword evidence="1" id="KW-1133">Transmembrane helix</keyword>
<dbReference type="Proteomes" id="UP000078348">
    <property type="component" value="Unassembled WGS sequence"/>
</dbReference>
<evidence type="ECO:0000256" key="1">
    <source>
        <dbReference type="SAM" id="Phobius"/>
    </source>
</evidence>
<feature type="chain" id="PRO_5008274724" evidence="2">
    <location>
        <begin position="20"/>
        <end position="248"/>
    </location>
</feature>
<comment type="caution">
    <text evidence="3">The sequence shown here is derived from an EMBL/GenBank/DDBJ whole genome shotgun (WGS) entry which is preliminary data.</text>
</comment>
<dbReference type="GO" id="GO:0004930">
    <property type="term" value="F:G protein-coupled receptor activity"/>
    <property type="evidence" value="ECO:0007669"/>
    <property type="project" value="InterPro"/>
</dbReference>
<dbReference type="InterPro" id="IPR036445">
    <property type="entry name" value="GPCR_2_extracell_dom_sf"/>
</dbReference>
<sequence>MKFNLCICAVLVVLALANADCAEDGIWPGTVAGKIAVVDCQGETIGKMTRECTKDGWRDADSTYCLPKYHTNENKGYVDWVYRFTNAKYSGFKNDKTNQMMKAIISAYNTLLNDGEVAIYRISQGSIQDSVDVQVRVDCAKTRANSLYKILSQETSETDRTKKPVLQIMKNKEAFFQPSNKEKADLIYTVNPTYNTIKPKNTTATVVWIVVIIIAVIILAFVGFYVWLQVKRSGSKNGSKQLKNTSKV</sequence>
<protein>
    <submittedName>
        <fullName evidence="3">Uncharacterized protein</fullName>
    </submittedName>
</protein>
<reference evidence="3 4" key="1">
    <citation type="submission" date="2016-05" db="EMBL/GenBank/DDBJ databases">
        <title>Nuclear genome of Blastocystis sp. subtype 1 NandII.</title>
        <authorList>
            <person name="Gentekaki E."/>
            <person name="Curtis B."/>
            <person name="Stairs C."/>
            <person name="Eme L."/>
            <person name="Herman E."/>
            <person name="Klimes V."/>
            <person name="Arias M.C."/>
            <person name="Elias M."/>
            <person name="Hilliou F."/>
            <person name="Klute M."/>
            <person name="Malik S.-B."/>
            <person name="Pightling A."/>
            <person name="Rachubinski R."/>
            <person name="Salas D."/>
            <person name="Schlacht A."/>
            <person name="Suga H."/>
            <person name="Archibald J."/>
            <person name="Ball S.G."/>
            <person name="Clark G."/>
            <person name="Dacks J."/>
            <person name="Van Der Giezen M."/>
            <person name="Tsaousis A."/>
            <person name="Roger A."/>
        </authorList>
    </citation>
    <scope>NUCLEOTIDE SEQUENCE [LARGE SCALE GENOMIC DNA]</scope>
    <source>
        <strain evidence="4">ATCC 50177 / NandII</strain>
    </source>
</reference>
<dbReference type="AlphaFoldDB" id="A0A196SMN5"/>
<evidence type="ECO:0000313" key="3">
    <source>
        <dbReference type="EMBL" id="OAO17531.1"/>
    </source>
</evidence>
<organism evidence="3 4">
    <name type="scientific">Blastocystis sp. subtype 1 (strain ATCC 50177 / NandII)</name>
    <dbReference type="NCBI Taxonomy" id="478820"/>
    <lineage>
        <taxon>Eukaryota</taxon>
        <taxon>Sar</taxon>
        <taxon>Stramenopiles</taxon>
        <taxon>Bigyra</taxon>
        <taxon>Opalozoa</taxon>
        <taxon>Opalinata</taxon>
        <taxon>Blastocystidae</taxon>
        <taxon>Blastocystis</taxon>
    </lineage>
</organism>
<dbReference type="GO" id="GO:0016020">
    <property type="term" value="C:membrane"/>
    <property type="evidence" value="ECO:0007669"/>
    <property type="project" value="InterPro"/>
</dbReference>
<dbReference type="EMBL" id="LXWW01000026">
    <property type="protein sequence ID" value="OAO17531.1"/>
    <property type="molecule type" value="Genomic_DNA"/>
</dbReference>
<proteinExistence type="predicted"/>
<keyword evidence="4" id="KW-1185">Reference proteome</keyword>
<gene>
    <name evidence="3" type="ORF">AV274_0727</name>
</gene>
<evidence type="ECO:0000256" key="2">
    <source>
        <dbReference type="SAM" id="SignalP"/>
    </source>
</evidence>
<name>A0A196SMN5_BLAHN</name>
<accession>A0A196SMN5</accession>